<evidence type="ECO:0000313" key="2">
    <source>
        <dbReference type="Proteomes" id="UP000239522"/>
    </source>
</evidence>
<dbReference type="AlphaFoldDB" id="A0A2S7L2K9"/>
<dbReference type="OrthoDB" id="981199at2"/>
<organism evidence="1 2">
    <name type="scientific">Polaribacter filamentus</name>
    <dbReference type="NCBI Taxonomy" id="53483"/>
    <lineage>
        <taxon>Bacteria</taxon>
        <taxon>Pseudomonadati</taxon>
        <taxon>Bacteroidota</taxon>
        <taxon>Flavobacteriia</taxon>
        <taxon>Flavobacteriales</taxon>
        <taxon>Flavobacteriaceae</taxon>
    </lineage>
</organism>
<accession>A0A2S7L2K9</accession>
<protein>
    <recommendedName>
        <fullName evidence="3">DUF1569 domain-containing protein</fullName>
    </recommendedName>
</protein>
<dbReference type="RefSeq" id="WP_146092086.1">
    <property type="nucleotide sequence ID" value="NZ_MQUA01000004.1"/>
</dbReference>
<gene>
    <name evidence="1" type="ORF">BST83_01355</name>
</gene>
<proteinExistence type="predicted"/>
<evidence type="ECO:0008006" key="3">
    <source>
        <dbReference type="Google" id="ProtNLM"/>
    </source>
</evidence>
<dbReference type="Proteomes" id="UP000239522">
    <property type="component" value="Unassembled WGS sequence"/>
</dbReference>
<dbReference type="InterPro" id="IPR034660">
    <property type="entry name" value="DinB/YfiT-like"/>
</dbReference>
<evidence type="ECO:0000313" key="1">
    <source>
        <dbReference type="EMBL" id="PQB09076.1"/>
    </source>
</evidence>
<dbReference type="Gene3D" id="1.20.120.450">
    <property type="entry name" value="dinb family like domain"/>
    <property type="match status" value="1"/>
</dbReference>
<comment type="caution">
    <text evidence="1">The sequence shown here is derived from an EMBL/GenBank/DDBJ whole genome shotgun (WGS) entry which is preliminary data.</text>
</comment>
<keyword evidence="2" id="KW-1185">Reference proteome</keyword>
<dbReference type="EMBL" id="MQUA01000004">
    <property type="protein sequence ID" value="PQB09076.1"/>
    <property type="molecule type" value="Genomic_DNA"/>
</dbReference>
<reference evidence="1 2" key="1">
    <citation type="submission" date="2016-11" db="EMBL/GenBank/DDBJ databases">
        <title>Trade-off between light-utilization and light-protection in marine flavobacteria.</title>
        <authorList>
            <person name="Kumagai Y."/>
        </authorList>
    </citation>
    <scope>NUCLEOTIDE SEQUENCE [LARGE SCALE GENOMIC DNA]</scope>
    <source>
        <strain evidence="1 2">ATCC 700397</strain>
    </source>
</reference>
<sequence length="149" mass="17422">MLHKEFSFIKANIQHLEKENLKVSKGNLGWHLDHSLKVINSVYENIKESKPADYEKEFNLLRLLTFTLGSFPRGKVKSPKRVLPPEIILKEDVENQLGEAIKNLEIIEGFDENQFFTHPLFKQLNKKQTIKFLGLHTNHHLKIVKEILK</sequence>
<name>A0A2S7L2K9_9FLAO</name>